<sequence>TAEGEKYACCPLPPYLEESGCVIEEDENAGRPLRDVCFHLLKLYSDRLYELDQLLDPRSVTSDPLDYRLSWHLWEVLRALNYTHLFRQGVLNASYAAQLESEGLWEWAVFVLLHEPNTQ</sequence>
<comment type="caution">
    <text evidence="2">The sequence shown here is derived from an EMBL/GenBank/DDBJ whole genome shotgun (WGS) entry which is preliminary data.</text>
</comment>
<dbReference type="Proteomes" id="UP000550086">
    <property type="component" value="Unassembled WGS sequence"/>
</dbReference>
<evidence type="ECO:0000259" key="1">
    <source>
        <dbReference type="Pfam" id="PF12110"/>
    </source>
</evidence>
<name>A0A7L2YJF3_JACJC</name>
<dbReference type="AlphaFoldDB" id="A0A7L2YJF3"/>
<dbReference type="EMBL" id="VZTM01010843">
    <property type="protein sequence ID" value="NXS93869.1"/>
    <property type="molecule type" value="Genomic_DNA"/>
</dbReference>
<accession>A0A7L2YJF3</accession>
<evidence type="ECO:0000313" key="3">
    <source>
        <dbReference type="Proteomes" id="UP000550086"/>
    </source>
</evidence>
<dbReference type="OrthoDB" id="3797628at2759"/>
<feature type="domain" description="Nuclear pore complex protein NUP96 C-terminal" evidence="1">
    <location>
        <begin position="8"/>
        <end position="118"/>
    </location>
</feature>
<reference evidence="2 3" key="1">
    <citation type="submission" date="2019-09" db="EMBL/GenBank/DDBJ databases">
        <title>Bird 10,000 Genomes (B10K) Project - Family phase.</title>
        <authorList>
            <person name="Zhang G."/>
        </authorList>
    </citation>
    <scope>NUCLEOTIDE SEQUENCE [LARGE SCALE GENOMIC DNA]</scope>
    <source>
        <strain evidence="2">B10K-DU-002-59</strain>
        <tissue evidence="2">Muscle</tissue>
    </source>
</reference>
<dbReference type="InterPro" id="IPR021967">
    <property type="entry name" value="Nup98_C"/>
</dbReference>
<feature type="non-terminal residue" evidence="2">
    <location>
        <position position="119"/>
    </location>
</feature>
<organism evidence="2 3">
    <name type="scientific">Jacana jacana</name>
    <name type="common">Wattled jacana</name>
    <name type="synonym">Parra jacana</name>
    <dbReference type="NCBI Taxonomy" id="54508"/>
    <lineage>
        <taxon>Eukaryota</taxon>
        <taxon>Metazoa</taxon>
        <taxon>Chordata</taxon>
        <taxon>Craniata</taxon>
        <taxon>Vertebrata</taxon>
        <taxon>Euteleostomi</taxon>
        <taxon>Archelosauria</taxon>
        <taxon>Archosauria</taxon>
        <taxon>Dinosauria</taxon>
        <taxon>Saurischia</taxon>
        <taxon>Theropoda</taxon>
        <taxon>Coelurosauria</taxon>
        <taxon>Aves</taxon>
        <taxon>Neognathae</taxon>
        <taxon>Neoaves</taxon>
        <taxon>Charadriiformes</taxon>
        <taxon>Jacanidae</taxon>
        <taxon>Jacana</taxon>
    </lineage>
</organism>
<dbReference type="Pfam" id="PF12110">
    <property type="entry name" value="Nup96"/>
    <property type="match status" value="1"/>
</dbReference>
<evidence type="ECO:0000313" key="2">
    <source>
        <dbReference type="EMBL" id="NXS93869.1"/>
    </source>
</evidence>
<protein>
    <submittedName>
        <fullName evidence="2">NUP98 protein</fullName>
    </submittedName>
</protein>
<proteinExistence type="predicted"/>
<feature type="non-terminal residue" evidence="2">
    <location>
        <position position="1"/>
    </location>
</feature>
<keyword evidence="3" id="KW-1185">Reference proteome</keyword>
<gene>
    <name evidence="2" type="primary">Nup98</name>
    <name evidence="2" type="ORF">JACJAC_R11704</name>
</gene>